<reference evidence="1 2" key="1">
    <citation type="submission" date="2018-11" db="EMBL/GenBank/DDBJ databases">
        <authorList>
            <consortium name="Pathogen Informatics"/>
        </authorList>
    </citation>
    <scope>NUCLEOTIDE SEQUENCE [LARGE SCALE GENOMIC DNA]</scope>
</reference>
<dbReference type="Proteomes" id="UP000270094">
    <property type="component" value="Unassembled WGS sequence"/>
</dbReference>
<dbReference type="OrthoDB" id="5871526at2759"/>
<organism evidence="1 2">
    <name type="scientific">Strongylus vulgaris</name>
    <name type="common">Blood worm</name>
    <dbReference type="NCBI Taxonomy" id="40348"/>
    <lineage>
        <taxon>Eukaryota</taxon>
        <taxon>Metazoa</taxon>
        <taxon>Ecdysozoa</taxon>
        <taxon>Nematoda</taxon>
        <taxon>Chromadorea</taxon>
        <taxon>Rhabditida</taxon>
        <taxon>Rhabditina</taxon>
        <taxon>Rhabditomorpha</taxon>
        <taxon>Strongyloidea</taxon>
        <taxon>Strongylidae</taxon>
        <taxon>Strongylus</taxon>
    </lineage>
</organism>
<dbReference type="AlphaFoldDB" id="A0A3P7JJZ4"/>
<keyword evidence="2" id="KW-1185">Reference proteome</keyword>
<gene>
    <name evidence="1" type="ORF">SVUK_LOCUS11515</name>
</gene>
<dbReference type="EMBL" id="UYYB01097166">
    <property type="protein sequence ID" value="VDM76517.1"/>
    <property type="molecule type" value="Genomic_DNA"/>
</dbReference>
<protein>
    <submittedName>
        <fullName evidence="1">Uncharacterized protein</fullName>
    </submittedName>
</protein>
<evidence type="ECO:0000313" key="2">
    <source>
        <dbReference type="Proteomes" id="UP000270094"/>
    </source>
</evidence>
<name>A0A3P7JJZ4_STRVU</name>
<accession>A0A3P7JJZ4</accession>
<proteinExistence type="predicted"/>
<sequence length="76" mass="8032">MADRIVDTVYGCTPLTCATSDDPILFNPDGNIPRALNGRKLSLTPDQHAAIALGLNKLPIVAIQATFRTGKTVVVA</sequence>
<evidence type="ECO:0000313" key="1">
    <source>
        <dbReference type="EMBL" id="VDM76517.1"/>
    </source>
</evidence>